<dbReference type="InterPro" id="IPR017438">
    <property type="entry name" value="ATP-NAD_kinase_N"/>
</dbReference>
<dbReference type="Gene3D" id="2.60.200.40">
    <property type="match status" value="1"/>
</dbReference>
<dbReference type="RefSeq" id="WP_071089553.1">
    <property type="nucleotide sequence ID" value="NZ_MBLM01000152.1"/>
</dbReference>
<evidence type="ECO:0000256" key="9">
    <source>
        <dbReference type="ARBA" id="ARBA00022842"/>
    </source>
</evidence>
<dbReference type="InterPro" id="IPR001206">
    <property type="entry name" value="Diacylglycerol_kinase_cat_dom"/>
</dbReference>
<evidence type="ECO:0000256" key="2">
    <source>
        <dbReference type="ARBA" id="ARBA00005983"/>
    </source>
</evidence>
<keyword evidence="10" id="KW-0443">Lipid metabolism</keyword>
<evidence type="ECO:0000256" key="1">
    <source>
        <dbReference type="ARBA" id="ARBA00001946"/>
    </source>
</evidence>
<dbReference type="InterPro" id="IPR045540">
    <property type="entry name" value="YegS/DAGK_C"/>
</dbReference>
<dbReference type="GO" id="GO:0005524">
    <property type="term" value="F:ATP binding"/>
    <property type="evidence" value="ECO:0007669"/>
    <property type="project" value="UniProtKB-KW"/>
</dbReference>
<evidence type="ECO:0000256" key="5">
    <source>
        <dbReference type="ARBA" id="ARBA00022723"/>
    </source>
</evidence>
<dbReference type="GO" id="GO:0004143">
    <property type="term" value="F:ATP-dependent diacylglycerol kinase activity"/>
    <property type="evidence" value="ECO:0007669"/>
    <property type="project" value="TreeGrafter"/>
</dbReference>
<accession>A0A1S1QCA4</accession>
<evidence type="ECO:0000256" key="10">
    <source>
        <dbReference type="ARBA" id="ARBA00023098"/>
    </source>
</evidence>
<dbReference type="PANTHER" id="PTHR12358:SF106">
    <property type="entry name" value="LIPID KINASE YEGS"/>
    <property type="match status" value="1"/>
</dbReference>
<evidence type="ECO:0000313" key="14">
    <source>
        <dbReference type="EMBL" id="OHV30712.1"/>
    </source>
</evidence>
<protein>
    <submittedName>
        <fullName evidence="14">Diacylglycerol kinase</fullName>
    </submittedName>
</protein>
<organism evidence="14 15">
    <name type="scientific">Parafrankia colletiae</name>
    <dbReference type="NCBI Taxonomy" id="573497"/>
    <lineage>
        <taxon>Bacteria</taxon>
        <taxon>Bacillati</taxon>
        <taxon>Actinomycetota</taxon>
        <taxon>Actinomycetes</taxon>
        <taxon>Frankiales</taxon>
        <taxon>Frankiaceae</taxon>
        <taxon>Parafrankia</taxon>
    </lineage>
</organism>
<keyword evidence="6" id="KW-0547">Nucleotide-binding</keyword>
<gene>
    <name evidence="14" type="ORF">CC117_06525</name>
</gene>
<dbReference type="SUPFAM" id="SSF111331">
    <property type="entry name" value="NAD kinase/diacylglycerol kinase-like"/>
    <property type="match status" value="1"/>
</dbReference>
<evidence type="ECO:0000256" key="12">
    <source>
        <dbReference type="ARBA" id="ARBA00023264"/>
    </source>
</evidence>
<dbReference type="GO" id="GO:0046872">
    <property type="term" value="F:metal ion binding"/>
    <property type="evidence" value="ECO:0007669"/>
    <property type="project" value="UniProtKB-KW"/>
</dbReference>
<dbReference type="NCBIfam" id="TIGR00147">
    <property type="entry name" value="YegS/Rv2252/BmrU family lipid kinase"/>
    <property type="match status" value="1"/>
</dbReference>
<dbReference type="OrthoDB" id="142078at2"/>
<evidence type="ECO:0000256" key="8">
    <source>
        <dbReference type="ARBA" id="ARBA00022840"/>
    </source>
</evidence>
<dbReference type="InterPro" id="IPR005218">
    <property type="entry name" value="Diacylglycerol/lipid_kinase"/>
</dbReference>
<dbReference type="Proteomes" id="UP000179627">
    <property type="component" value="Unassembled WGS sequence"/>
</dbReference>
<evidence type="ECO:0000256" key="6">
    <source>
        <dbReference type="ARBA" id="ARBA00022741"/>
    </source>
</evidence>
<dbReference type="SMART" id="SM00046">
    <property type="entry name" value="DAGKc"/>
    <property type="match status" value="1"/>
</dbReference>
<keyword evidence="9" id="KW-0460">Magnesium</keyword>
<evidence type="ECO:0000256" key="3">
    <source>
        <dbReference type="ARBA" id="ARBA00022516"/>
    </source>
</evidence>
<dbReference type="Pfam" id="PF19279">
    <property type="entry name" value="YegS_C"/>
    <property type="match status" value="1"/>
</dbReference>
<dbReference type="AlphaFoldDB" id="A0A1S1QCA4"/>
<comment type="similarity">
    <text evidence="2">Belongs to the diacylglycerol/lipid kinase family.</text>
</comment>
<dbReference type="PANTHER" id="PTHR12358">
    <property type="entry name" value="SPHINGOSINE KINASE"/>
    <property type="match status" value="1"/>
</dbReference>
<evidence type="ECO:0000256" key="7">
    <source>
        <dbReference type="ARBA" id="ARBA00022777"/>
    </source>
</evidence>
<dbReference type="Pfam" id="PF00781">
    <property type="entry name" value="DAGK_cat"/>
    <property type="match status" value="1"/>
</dbReference>
<keyword evidence="7 14" id="KW-0418">Kinase</keyword>
<dbReference type="EMBL" id="MBLM01000152">
    <property type="protein sequence ID" value="OHV30712.1"/>
    <property type="molecule type" value="Genomic_DNA"/>
</dbReference>
<sequence length="319" mass="33298">MAGVDEVPEVAEVADHAPAVADAAVDRSRLTVVVNPKAGGGRAAKALDDVRAALARWADDVTVETTKSLEHADELARAAVADGRVTVALGGDGLSGRVAGAVARAGGVLAILPGGRGNDFARGLGIPRDPALAATALVAAVERRVDLPEANGVPFLGIASLGFDSDVQVIANQTTWLSGQSVYTYAVLRALAAWKPARFTVTIDDEAPREHAGWTVGAANGAYYGGGMKFAPDADIADGLLEIVLVAKAKRLTFLRLFPRIFSGRHVEVPYVQVSRARRLVVDADRPFQVYADGDPVADLPAEIVVRPGALRLLVPPQP</sequence>
<dbReference type="Gene3D" id="3.40.50.10330">
    <property type="entry name" value="Probable inorganic polyphosphate/atp-NAD kinase, domain 1"/>
    <property type="match status" value="1"/>
</dbReference>
<evidence type="ECO:0000259" key="13">
    <source>
        <dbReference type="PROSITE" id="PS50146"/>
    </source>
</evidence>
<feature type="domain" description="DAGKc" evidence="13">
    <location>
        <begin position="25"/>
        <end position="154"/>
    </location>
</feature>
<reference evidence="15" key="1">
    <citation type="submission" date="2016-07" db="EMBL/GenBank/DDBJ databases">
        <title>Sequence Frankia sp. strain CcI1.17.</title>
        <authorList>
            <person name="Ghodhbane-Gtari F."/>
            <person name="Swanson E."/>
            <person name="Gueddou A."/>
            <person name="Morris K."/>
            <person name="Hezbri K."/>
            <person name="Ktari A."/>
            <person name="Nouioui I."/>
            <person name="Abebe-Akele F."/>
            <person name="Simpson S."/>
            <person name="Thomas K."/>
            <person name="Gtari M."/>
            <person name="Tisa L.S."/>
            <person name="Hurst S."/>
        </authorList>
    </citation>
    <scope>NUCLEOTIDE SEQUENCE [LARGE SCALE GENOMIC DNA]</scope>
    <source>
        <strain evidence="15">Cc1.17</strain>
    </source>
</reference>
<keyword evidence="4" id="KW-0808">Transferase</keyword>
<evidence type="ECO:0000256" key="4">
    <source>
        <dbReference type="ARBA" id="ARBA00022679"/>
    </source>
</evidence>
<dbReference type="InterPro" id="IPR050187">
    <property type="entry name" value="Lipid_Phosphate_FormReg"/>
</dbReference>
<keyword evidence="3" id="KW-0444">Lipid biosynthesis</keyword>
<dbReference type="GO" id="GO:0005886">
    <property type="term" value="C:plasma membrane"/>
    <property type="evidence" value="ECO:0007669"/>
    <property type="project" value="TreeGrafter"/>
</dbReference>
<keyword evidence="12" id="KW-1208">Phospholipid metabolism</keyword>
<evidence type="ECO:0000313" key="15">
    <source>
        <dbReference type="Proteomes" id="UP000179627"/>
    </source>
</evidence>
<name>A0A1S1QCA4_9ACTN</name>
<keyword evidence="8" id="KW-0067">ATP-binding</keyword>
<dbReference type="PROSITE" id="PS50146">
    <property type="entry name" value="DAGK"/>
    <property type="match status" value="1"/>
</dbReference>
<evidence type="ECO:0000256" key="11">
    <source>
        <dbReference type="ARBA" id="ARBA00023209"/>
    </source>
</evidence>
<proteinExistence type="inferred from homology"/>
<dbReference type="GO" id="GO:0008654">
    <property type="term" value="P:phospholipid biosynthetic process"/>
    <property type="evidence" value="ECO:0007669"/>
    <property type="project" value="UniProtKB-KW"/>
</dbReference>
<comment type="caution">
    <text evidence="14">The sequence shown here is derived from an EMBL/GenBank/DDBJ whole genome shotgun (WGS) entry which is preliminary data.</text>
</comment>
<comment type="cofactor">
    <cofactor evidence="1">
        <name>Mg(2+)</name>
        <dbReference type="ChEBI" id="CHEBI:18420"/>
    </cofactor>
</comment>
<keyword evidence="5" id="KW-0479">Metal-binding</keyword>
<dbReference type="InterPro" id="IPR016064">
    <property type="entry name" value="NAD/diacylglycerol_kinase_sf"/>
</dbReference>
<keyword evidence="15" id="KW-1185">Reference proteome</keyword>
<keyword evidence="11" id="KW-0594">Phospholipid biosynthesis</keyword>